<dbReference type="Proteomes" id="UP001215180">
    <property type="component" value="Unassembled WGS sequence"/>
</dbReference>
<name>A0AAW6NUD3_ENTCL</name>
<evidence type="ECO:0000256" key="1">
    <source>
        <dbReference type="SAM" id="Phobius"/>
    </source>
</evidence>
<proteinExistence type="predicted"/>
<reference evidence="2" key="1">
    <citation type="submission" date="2023-03" db="EMBL/GenBank/DDBJ databases">
        <title>A Study on Prevalence and Characterization of Enterobacter cloacae strains in China.</title>
        <authorList>
            <person name="Zheng Z."/>
        </authorList>
    </citation>
    <scope>NUCLEOTIDE SEQUENCE</scope>
    <source>
        <strain evidence="2">EC77</strain>
    </source>
</reference>
<dbReference type="AlphaFoldDB" id="A0AAW6NUD3"/>
<comment type="caution">
    <text evidence="2">The sequence shown here is derived from an EMBL/GenBank/DDBJ whole genome shotgun (WGS) entry which is preliminary data.</text>
</comment>
<sequence>MTAREKIFYFWGVMDVIGAVYYAIDSWGFLGGDWVSALVNLALLVYMTWFGGVDDTLQGTYYLVYVLIPLVLLFSAWFFFKKKHYAVKFSLSLEVLRIITLRSSVPFFPMIAGGLGWGGLKVNISLLVLSEIVKIGSLIYLIKSQPAINKSAESE</sequence>
<organism evidence="2 3">
    <name type="scientific">Enterobacter cloacae</name>
    <dbReference type="NCBI Taxonomy" id="550"/>
    <lineage>
        <taxon>Bacteria</taxon>
        <taxon>Pseudomonadati</taxon>
        <taxon>Pseudomonadota</taxon>
        <taxon>Gammaproteobacteria</taxon>
        <taxon>Enterobacterales</taxon>
        <taxon>Enterobacteriaceae</taxon>
        <taxon>Enterobacter</taxon>
        <taxon>Enterobacter cloacae complex</taxon>
    </lineage>
</organism>
<feature type="transmembrane region" description="Helical" evidence="1">
    <location>
        <begin position="101"/>
        <end position="118"/>
    </location>
</feature>
<protein>
    <submittedName>
        <fullName evidence="2">Uncharacterized protein</fullName>
    </submittedName>
</protein>
<keyword evidence="1" id="KW-0472">Membrane</keyword>
<gene>
    <name evidence="2" type="ORF">P3S46_18160</name>
</gene>
<evidence type="ECO:0000313" key="3">
    <source>
        <dbReference type="Proteomes" id="UP001215180"/>
    </source>
</evidence>
<dbReference type="EMBL" id="JARJGR010000850">
    <property type="protein sequence ID" value="MDF3639132.1"/>
    <property type="molecule type" value="Genomic_DNA"/>
</dbReference>
<keyword evidence="1" id="KW-0812">Transmembrane</keyword>
<feature type="transmembrane region" description="Helical" evidence="1">
    <location>
        <begin position="6"/>
        <end position="24"/>
    </location>
</feature>
<feature type="transmembrane region" description="Helical" evidence="1">
    <location>
        <begin position="31"/>
        <end position="50"/>
    </location>
</feature>
<accession>A0AAW6NUD3</accession>
<keyword evidence="1" id="KW-1133">Transmembrane helix</keyword>
<dbReference type="RefSeq" id="WP_045903138.1">
    <property type="nucleotide sequence ID" value="NZ_CP009756.1"/>
</dbReference>
<feature type="transmembrane region" description="Helical" evidence="1">
    <location>
        <begin position="62"/>
        <end position="80"/>
    </location>
</feature>
<evidence type="ECO:0000313" key="2">
    <source>
        <dbReference type="EMBL" id="MDF3639132.1"/>
    </source>
</evidence>